<evidence type="ECO:0000313" key="17">
    <source>
        <dbReference type="Proteomes" id="UP000322699"/>
    </source>
</evidence>
<comment type="similarity">
    <text evidence="1 13">Belongs to the DapB family.</text>
</comment>
<proteinExistence type="inferred from homology"/>
<accession>A0A5B1CIR4</accession>
<comment type="subunit">
    <text evidence="13">Homotetramer.</text>
</comment>
<dbReference type="HAMAP" id="MF_00102">
    <property type="entry name" value="DapB"/>
    <property type="match status" value="1"/>
</dbReference>
<comment type="caution">
    <text evidence="16">The sequence shown here is derived from an EMBL/GenBank/DDBJ whole genome shotgun (WGS) entry which is preliminary data.</text>
</comment>
<dbReference type="OrthoDB" id="9790352at2"/>
<keyword evidence="3 13" id="KW-0028">Amino-acid biosynthesis</keyword>
<organism evidence="16 17">
    <name type="scientific">Rubripirellula obstinata</name>
    <dbReference type="NCBI Taxonomy" id="406547"/>
    <lineage>
        <taxon>Bacteria</taxon>
        <taxon>Pseudomonadati</taxon>
        <taxon>Planctomycetota</taxon>
        <taxon>Planctomycetia</taxon>
        <taxon>Pirellulales</taxon>
        <taxon>Pirellulaceae</taxon>
        <taxon>Rubripirellula</taxon>
    </lineage>
</organism>
<evidence type="ECO:0000256" key="10">
    <source>
        <dbReference type="ARBA" id="ARBA00038983"/>
    </source>
</evidence>
<evidence type="ECO:0000256" key="13">
    <source>
        <dbReference type="HAMAP-Rule" id="MF_00102"/>
    </source>
</evidence>
<dbReference type="UniPathway" id="UPA00034">
    <property type="reaction ID" value="UER00018"/>
</dbReference>
<dbReference type="GO" id="GO:0019877">
    <property type="term" value="P:diaminopimelate biosynthetic process"/>
    <property type="evidence" value="ECO:0007669"/>
    <property type="project" value="UniProtKB-UniRule"/>
</dbReference>
<comment type="catalytic activity">
    <reaction evidence="12 13">
        <text>(S)-2,3,4,5-tetrahydrodipicolinate + NAD(+) + H2O = (2S,4S)-4-hydroxy-2,3,4,5-tetrahydrodipicolinate + NADH + H(+)</text>
        <dbReference type="Rhea" id="RHEA:35323"/>
        <dbReference type="ChEBI" id="CHEBI:15377"/>
        <dbReference type="ChEBI" id="CHEBI:15378"/>
        <dbReference type="ChEBI" id="CHEBI:16845"/>
        <dbReference type="ChEBI" id="CHEBI:57540"/>
        <dbReference type="ChEBI" id="CHEBI:57945"/>
        <dbReference type="ChEBI" id="CHEBI:67139"/>
        <dbReference type="EC" id="1.17.1.8"/>
    </reaction>
</comment>
<reference evidence="16 17" key="1">
    <citation type="submission" date="2019-08" db="EMBL/GenBank/DDBJ databases">
        <title>Deep-cultivation of Planctomycetes and their phenomic and genomic characterization uncovers novel biology.</title>
        <authorList>
            <person name="Wiegand S."/>
            <person name="Jogler M."/>
            <person name="Boedeker C."/>
            <person name="Pinto D."/>
            <person name="Vollmers J."/>
            <person name="Rivas-Marin E."/>
            <person name="Kohn T."/>
            <person name="Peeters S.H."/>
            <person name="Heuer A."/>
            <person name="Rast P."/>
            <person name="Oberbeckmann S."/>
            <person name="Bunk B."/>
            <person name="Jeske O."/>
            <person name="Meyerdierks A."/>
            <person name="Storesund J.E."/>
            <person name="Kallscheuer N."/>
            <person name="Luecker S."/>
            <person name="Lage O.M."/>
            <person name="Pohl T."/>
            <person name="Merkel B.J."/>
            <person name="Hornburger P."/>
            <person name="Mueller R.-W."/>
            <person name="Bruemmer F."/>
            <person name="Labrenz M."/>
            <person name="Spormann A.M."/>
            <person name="Op Den Camp H."/>
            <person name="Overmann J."/>
            <person name="Amann R."/>
            <person name="Jetten M.S.M."/>
            <person name="Mascher T."/>
            <person name="Medema M.H."/>
            <person name="Devos D.P."/>
            <person name="Kaster A.-K."/>
            <person name="Ovreas L."/>
            <person name="Rohde M."/>
            <person name="Galperin M.Y."/>
            <person name="Jogler C."/>
        </authorList>
    </citation>
    <scope>NUCLEOTIDE SEQUENCE [LARGE SCALE GENOMIC DNA]</scope>
    <source>
        <strain evidence="16 17">LF1</strain>
    </source>
</reference>
<dbReference type="InterPro" id="IPR023940">
    <property type="entry name" value="DHDPR_bac"/>
</dbReference>
<keyword evidence="17" id="KW-1185">Reference proteome</keyword>
<evidence type="ECO:0000256" key="1">
    <source>
        <dbReference type="ARBA" id="ARBA00006642"/>
    </source>
</evidence>
<evidence type="ECO:0000256" key="4">
    <source>
        <dbReference type="ARBA" id="ARBA00022857"/>
    </source>
</evidence>
<dbReference type="SUPFAM" id="SSF55347">
    <property type="entry name" value="Glyceraldehyde-3-phosphate dehydrogenase-like, C-terminal domain"/>
    <property type="match status" value="1"/>
</dbReference>
<dbReference type="GO" id="GO:0050661">
    <property type="term" value="F:NADP binding"/>
    <property type="evidence" value="ECO:0007669"/>
    <property type="project" value="UniProtKB-UniRule"/>
</dbReference>
<evidence type="ECO:0000256" key="3">
    <source>
        <dbReference type="ARBA" id="ARBA00022605"/>
    </source>
</evidence>
<feature type="binding site" evidence="13">
    <location>
        <position position="37"/>
    </location>
    <ligand>
        <name>NAD(+)</name>
        <dbReference type="ChEBI" id="CHEBI:57540"/>
    </ligand>
</feature>
<dbReference type="PROSITE" id="PS01298">
    <property type="entry name" value="DAPB"/>
    <property type="match status" value="1"/>
</dbReference>
<feature type="binding site" evidence="13">
    <location>
        <begin position="168"/>
        <end position="169"/>
    </location>
    <ligand>
        <name>(S)-2,3,4,5-tetrahydrodipicolinate</name>
        <dbReference type="ChEBI" id="CHEBI:16845"/>
    </ligand>
</feature>
<dbReference type="PANTHER" id="PTHR20836">
    <property type="entry name" value="DIHYDRODIPICOLINATE REDUCTASE"/>
    <property type="match status" value="1"/>
</dbReference>
<keyword evidence="7 13" id="KW-0520">NAD</keyword>
<evidence type="ECO:0000256" key="7">
    <source>
        <dbReference type="ARBA" id="ARBA00023027"/>
    </source>
</evidence>
<comment type="pathway">
    <text evidence="9 13">Amino-acid biosynthesis; L-lysine biosynthesis via DAP pathway; (S)-tetrahydrodipicolinate from L-aspartate: step 4/4.</text>
</comment>
<feature type="domain" description="Dihydrodipicolinate reductase N-terminal" evidence="14">
    <location>
        <begin position="6"/>
        <end position="125"/>
    </location>
</feature>
<evidence type="ECO:0000313" key="16">
    <source>
        <dbReference type="EMBL" id="KAA1260486.1"/>
    </source>
</evidence>
<evidence type="ECO:0000256" key="9">
    <source>
        <dbReference type="ARBA" id="ARBA00037922"/>
    </source>
</evidence>
<feature type="binding site" evidence="13">
    <location>
        <begin position="11"/>
        <end position="16"/>
    </location>
    <ligand>
        <name>NAD(+)</name>
        <dbReference type="ChEBI" id="CHEBI:57540"/>
    </ligand>
</feature>
<dbReference type="GO" id="GO:0009089">
    <property type="term" value="P:lysine biosynthetic process via diaminopimelate"/>
    <property type="evidence" value="ECO:0007669"/>
    <property type="project" value="UniProtKB-UniRule"/>
</dbReference>
<dbReference type="EC" id="1.17.1.8" evidence="10 13"/>
<gene>
    <name evidence="13 16" type="primary">dapB</name>
    <name evidence="16" type="ORF">LF1_30260</name>
</gene>
<dbReference type="GO" id="GO:0016726">
    <property type="term" value="F:oxidoreductase activity, acting on CH or CH2 groups, NAD or NADP as acceptor"/>
    <property type="evidence" value="ECO:0007669"/>
    <property type="project" value="UniProtKB-UniRule"/>
</dbReference>
<keyword evidence="6 13" id="KW-0560">Oxidoreductase</keyword>
<dbReference type="FunFam" id="3.30.360.10:FF:000004">
    <property type="entry name" value="4-hydroxy-tetrahydrodipicolinate reductase"/>
    <property type="match status" value="1"/>
</dbReference>
<keyword evidence="4 13" id="KW-0521">NADP</keyword>
<evidence type="ECO:0000256" key="12">
    <source>
        <dbReference type="ARBA" id="ARBA00049396"/>
    </source>
</evidence>
<evidence type="ECO:0000259" key="15">
    <source>
        <dbReference type="Pfam" id="PF05173"/>
    </source>
</evidence>
<dbReference type="PANTHER" id="PTHR20836:SF0">
    <property type="entry name" value="4-HYDROXY-TETRAHYDRODIPICOLINATE REDUCTASE 1, CHLOROPLASTIC-RELATED"/>
    <property type="match status" value="1"/>
</dbReference>
<dbReference type="AlphaFoldDB" id="A0A5B1CIR4"/>
<dbReference type="GO" id="GO:0005829">
    <property type="term" value="C:cytosol"/>
    <property type="evidence" value="ECO:0007669"/>
    <property type="project" value="TreeGrafter"/>
</dbReference>
<feature type="domain" description="Dihydrodipicolinate reductase C-terminal" evidence="15">
    <location>
        <begin position="129"/>
        <end position="265"/>
    </location>
</feature>
<dbReference type="InterPro" id="IPR036291">
    <property type="entry name" value="NAD(P)-bd_dom_sf"/>
</dbReference>
<dbReference type="Gene3D" id="3.30.360.10">
    <property type="entry name" value="Dihydrodipicolinate Reductase, domain 2"/>
    <property type="match status" value="1"/>
</dbReference>
<dbReference type="Pfam" id="PF01113">
    <property type="entry name" value="DapB_N"/>
    <property type="match status" value="1"/>
</dbReference>
<evidence type="ECO:0000256" key="2">
    <source>
        <dbReference type="ARBA" id="ARBA00022490"/>
    </source>
</evidence>
<comment type="catalytic activity">
    <reaction evidence="11 13">
        <text>(S)-2,3,4,5-tetrahydrodipicolinate + NADP(+) + H2O = (2S,4S)-4-hydroxy-2,3,4,5-tetrahydrodipicolinate + NADPH + H(+)</text>
        <dbReference type="Rhea" id="RHEA:35331"/>
        <dbReference type="ChEBI" id="CHEBI:15377"/>
        <dbReference type="ChEBI" id="CHEBI:15378"/>
        <dbReference type="ChEBI" id="CHEBI:16845"/>
        <dbReference type="ChEBI" id="CHEBI:57783"/>
        <dbReference type="ChEBI" id="CHEBI:58349"/>
        <dbReference type="ChEBI" id="CHEBI:67139"/>
        <dbReference type="EC" id="1.17.1.8"/>
    </reaction>
</comment>
<evidence type="ECO:0000256" key="5">
    <source>
        <dbReference type="ARBA" id="ARBA00022915"/>
    </source>
</evidence>
<evidence type="ECO:0000256" key="11">
    <source>
        <dbReference type="ARBA" id="ARBA00049080"/>
    </source>
</evidence>
<keyword evidence="2 13" id="KW-0963">Cytoplasm</keyword>
<comment type="subcellular location">
    <subcellularLocation>
        <location evidence="13">Cytoplasm</location>
    </subcellularLocation>
</comment>
<evidence type="ECO:0000256" key="8">
    <source>
        <dbReference type="ARBA" id="ARBA00023154"/>
    </source>
</evidence>
<evidence type="ECO:0000256" key="6">
    <source>
        <dbReference type="ARBA" id="ARBA00023002"/>
    </source>
</evidence>
<name>A0A5B1CIR4_9BACT</name>
<feature type="active site" description="Proton donor/acceptor" evidence="13">
    <location>
        <position position="158"/>
    </location>
</feature>
<feature type="binding site" evidence="13">
    <location>
        <begin position="98"/>
        <end position="100"/>
    </location>
    <ligand>
        <name>NAD(+)</name>
        <dbReference type="ChEBI" id="CHEBI:57540"/>
    </ligand>
</feature>
<dbReference type="Gene3D" id="3.40.50.720">
    <property type="entry name" value="NAD(P)-binding Rossmann-like Domain"/>
    <property type="match status" value="1"/>
</dbReference>
<feature type="binding site" evidence="13">
    <location>
        <position position="159"/>
    </location>
    <ligand>
        <name>(S)-2,3,4,5-tetrahydrodipicolinate</name>
        <dbReference type="ChEBI" id="CHEBI:16845"/>
    </ligand>
</feature>
<dbReference type="PIRSF" id="PIRSF000161">
    <property type="entry name" value="DHPR"/>
    <property type="match status" value="1"/>
</dbReference>
<comment type="function">
    <text evidence="13">Catalyzes the conversion of 4-hydroxy-tetrahydrodipicolinate (HTPA) to tetrahydrodipicolinate.</text>
</comment>
<dbReference type="GO" id="GO:0051287">
    <property type="term" value="F:NAD binding"/>
    <property type="evidence" value="ECO:0007669"/>
    <property type="project" value="UniProtKB-UniRule"/>
</dbReference>
<dbReference type="InterPro" id="IPR000846">
    <property type="entry name" value="DapB_N"/>
</dbReference>
<protein>
    <recommendedName>
        <fullName evidence="10 13">4-hydroxy-tetrahydrodipicolinate reductase</fullName>
        <shortName evidence="13">HTPA reductase</shortName>
        <ecNumber evidence="10 13">1.17.1.8</ecNumber>
    </recommendedName>
</protein>
<dbReference type="Pfam" id="PF05173">
    <property type="entry name" value="DapB_C"/>
    <property type="match status" value="1"/>
</dbReference>
<dbReference type="RefSeq" id="WP_084422252.1">
    <property type="nucleotide sequence ID" value="NZ_LWSK01000002.1"/>
</dbReference>
<dbReference type="InterPro" id="IPR022663">
    <property type="entry name" value="DapB_C"/>
</dbReference>
<dbReference type="Proteomes" id="UP000322699">
    <property type="component" value="Unassembled WGS sequence"/>
</dbReference>
<feature type="active site" description="Proton donor" evidence="13">
    <location>
        <position position="162"/>
    </location>
</feature>
<keyword evidence="8 13" id="KW-0457">Lysine biosynthesis</keyword>
<comment type="caution">
    <text evidence="13">Was originally thought to be a dihydrodipicolinate reductase (DHDPR), catalyzing the conversion of dihydrodipicolinate to tetrahydrodipicolinate. However, it was shown in E.coli that the substrate of the enzymatic reaction is not dihydrodipicolinate (DHDP) but in fact (2S,4S)-4-hydroxy-2,3,4,5-tetrahydrodipicolinic acid (HTPA), the product released by the DapA-catalyzed reaction.</text>
</comment>
<feature type="binding site" evidence="13">
    <location>
        <begin position="122"/>
        <end position="125"/>
    </location>
    <ligand>
        <name>NAD(+)</name>
        <dbReference type="ChEBI" id="CHEBI:57540"/>
    </ligand>
</feature>
<evidence type="ECO:0000259" key="14">
    <source>
        <dbReference type="Pfam" id="PF01113"/>
    </source>
</evidence>
<dbReference type="CDD" id="cd02274">
    <property type="entry name" value="DHDPR_N"/>
    <property type="match status" value="1"/>
</dbReference>
<dbReference type="EMBL" id="VRLW01000001">
    <property type="protein sequence ID" value="KAA1260486.1"/>
    <property type="molecule type" value="Genomic_DNA"/>
</dbReference>
<dbReference type="InterPro" id="IPR022664">
    <property type="entry name" value="DapB_N_CS"/>
</dbReference>
<sequence>MSNQLQLAVHGAAGRMGQRVVALAAEDSDIEIVAAIEHSENRLLGNDAGLIAGISALDISLTDAWPNYAAVVIDFSLPVAADGCIANCVAAKIPLVMATTGLTEIQKQSLEEASKSIPIVFAPSMSMAVNLTMKLTQQITETLKGVPGGLDIEILERHHRFKADAPSGTAIKFGELIAEKMDGDVKHVHGREGETGQRTRGEIGYHAIRVGDNPGEHTIVFGMMGERIEMNVAASNRDCYASGAIVAAKWLQDKPAGLYNMFDVLGL</sequence>
<comment type="caution">
    <text evidence="13">Lacks conserved residue(s) required for the propagation of feature annotation.</text>
</comment>
<dbReference type="SUPFAM" id="SSF51735">
    <property type="entry name" value="NAD(P)-binding Rossmann-fold domains"/>
    <property type="match status" value="1"/>
</dbReference>
<dbReference type="NCBIfam" id="TIGR00036">
    <property type="entry name" value="dapB"/>
    <property type="match status" value="1"/>
</dbReference>
<dbReference type="GO" id="GO:0008839">
    <property type="term" value="F:4-hydroxy-tetrahydrodipicolinate reductase"/>
    <property type="evidence" value="ECO:0007669"/>
    <property type="project" value="UniProtKB-UniRule"/>
</dbReference>
<keyword evidence="5 13" id="KW-0220">Diaminopimelate biosynthesis</keyword>